<dbReference type="SMART" id="SM00454">
    <property type="entry name" value="SAM"/>
    <property type="match status" value="2"/>
</dbReference>
<dbReference type="Pfam" id="PF00536">
    <property type="entry name" value="SAM_1"/>
    <property type="match status" value="1"/>
</dbReference>
<dbReference type="SUPFAM" id="SSF52540">
    <property type="entry name" value="P-loop containing nucleoside triphosphate hydrolases"/>
    <property type="match status" value="1"/>
</dbReference>
<feature type="compositionally biased region" description="Acidic residues" evidence="4">
    <location>
        <begin position="92"/>
        <end position="102"/>
    </location>
</feature>
<comment type="similarity">
    <text evidence="1">Belongs to the CbxX/CfxQ family.</text>
</comment>
<dbReference type="InterPro" id="IPR007330">
    <property type="entry name" value="MIT_dom"/>
</dbReference>
<dbReference type="SMART" id="SM00382">
    <property type="entry name" value="AAA"/>
    <property type="match status" value="1"/>
</dbReference>
<evidence type="ECO:0000256" key="4">
    <source>
        <dbReference type="SAM" id="MobiDB-lite"/>
    </source>
</evidence>
<name>A0A0M0JM11_9EUKA</name>
<dbReference type="AlphaFoldDB" id="A0A0M0JM11"/>
<dbReference type="GO" id="GO:0016887">
    <property type="term" value="F:ATP hydrolysis activity"/>
    <property type="evidence" value="ECO:0007669"/>
    <property type="project" value="InterPro"/>
</dbReference>
<dbReference type="SUPFAM" id="SSF47769">
    <property type="entry name" value="SAM/Pointed domain"/>
    <property type="match status" value="2"/>
</dbReference>
<dbReference type="InterPro" id="IPR050773">
    <property type="entry name" value="CbxX/CfxQ_RuBisCO_ESX"/>
</dbReference>
<dbReference type="EMBL" id="JWZX01002694">
    <property type="protein sequence ID" value="KOO27611.1"/>
    <property type="molecule type" value="Genomic_DNA"/>
</dbReference>
<dbReference type="Gene3D" id="1.20.58.80">
    <property type="entry name" value="Phosphotransferase system, lactose/cellobiose-type IIA subunit"/>
    <property type="match status" value="1"/>
</dbReference>
<dbReference type="FunFam" id="3.40.50.300:FF:000216">
    <property type="entry name" value="Type VII secretion ATPase EccA"/>
    <property type="match status" value="1"/>
</dbReference>
<accession>A0A0M0JM11</accession>
<gene>
    <name evidence="6" type="ORF">Ctob_006581</name>
</gene>
<dbReference type="SUPFAM" id="SSF116846">
    <property type="entry name" value="MIT domain"/>
    <property type="match status" value="1"/>
</dbReference>
<evidence type="ECO:0000256" key="2">
    <source>
        <dbReference type="ARBA" id="ARBA00022741"/>
    </source>
</evidence>
<protein>
    <submittedName>
        <fullName evidence="6">Stage v sporulation protein k</fullName>
    </submittedName>
</protein>
<keyword evidence="7" id="KW-1185">Reference proteome</keyword>
<dbReference type="InterPro" id="IPR013761">
    <property type="entry name" value="SAM/pointed_sf"/>
</dbReference>
<evidence type="ECO:0000313" key="7">
    <source>
        <dbReference type="Proteomes" id="UP000037460"/>
    </source>
</evidence>
<keyword evidence="2" id="KW-0547">Nucleotide-binding</keyword>
<evidence type="ECO:0000259" key="5">
    <source>
        <dbReference type="PROSITE" id="PS50105"/>
    </source>
</evidence>
<evidence type="ECO:0000313" key="6">
    <source>
        <dbReference type="EMBL" id="KOO27611.1"/>
    </source>
</evidence>
<dbReference type="Gene3D" id="1.10.8.60">
    <property type="match status" value="1"/>
</dbReference>
<dbReference type="PROSITE" id="PS50105">
    <property type="entry name" value="SAM_DOMAIN"/>
    <property type="match status" value="1"/>
</dbReference>
<reference evidence="7" key="1">
    <citation type="journal article" date="2015" name="PLoS Genet.">
        <title>Genome Sequence and Transcriptome Analyses of Chrysochromulina tobin: Metabolic Tools for Enhanced Algal Fitness in the Prominent Order Prymnesiales (Haptophyceae).</title>
        <authorList>
            <person name="Hovde B.T."/>
            <person name="Deodato C.R."/>
            <person name="Hunsperger H.M."/>
            <person name="Ryken S.A."/>
            <person name="Yost W."/>
            <person name="Jha R.K."/>
            <person name="Patterson J."/>
            <person name="Monnat R.J. Jr."/>
            <person name="Barlow S.B."/>
            <person name="Starkenburg S.R."/>
            <person name="Cattolico R.A."/>
        </authorList>
    </citation>
    <scope>NUCLEOTIDE SEQUENCE</scope>
    <source>
        <strain evidence="7">CCMP291</strain>
    </source>
</reference>
<dbReference type="Proteomes" id="UP000037460">
    <property type="component" value="Unassembled WGS sequence"/>
</dbReference>
<dbReference type="CDD" id="cd00009">
    <property type="entry name" value="AAA"/>
    <property type="match status" value="1"/>
</dbReference>
<keyword evidence="3" id="KW-0067">ATP-binding</keyword>
<dbReference type="PRINTS" id="PR00819">
    <property type="entry name" value="CBXCFQXSUPER"/>
</dbReference>
<dbReference type="InterPro" id="IPR003593">
    <property type="entry name" value="AAA+_ATPase"/>
</dbReference>
<dbReference type="InterPro" id="IPR027417">
    <property type="entry name" value="P-loop_NTPase"/>
</dbReference>
<dbReference type="OrthoDB" id="10261663at2759"/>
<dbReference type="PANTHER" id="PTHR43392:SF2">
    <property type="entry name" value="AAA-TYPE ATPASE FAMILY PROTEIN _ ANKYRIN REPEAT FAMILY PROTEIN"/>
    <property type="match status" value="1"/>
</dbReference>
<dbReference type="CDD" id="cd09487">
    <property type="entry name" value="SAM_superfamily"/>
    <property type="match status" value="1"/>
</dbReference>
<proteinExistence type="inferred from homology"/>
<organism evidence="6 7">
    <name type="scientific">Chrysochromulina tobinii</name>
    <dbReference type="NCBI Taxonomy" id="1460289"/>
    <lineage>
        <taxon>Eukaryota</taxon>
        <taxon>Haptista</taxon>
        <taxon>Haptophyta</taxon>
        <taxon>Prymnesiophyceae</taxon>
        <taxon>Prymnesiales</taxon>
        <taxon>Chrysochromulinaceae</taxon>
        <taxon>Chrysochromulina</taxon>
    </lineage>
</organism>
<feature type="region of interest" description="Disordered" evidence="4">
    <location>
        <begin position="68"/>
        <end position="106"/>
    </location>
</feature>
<sequence length="587" mass="65881">MANEMRDKGIAIANQAVDADNAGNYKDAIDKYGKATEYLITALKYEKNPVTQKTIRDKCNEYLSRMDQLKKGQEPKAAAAGSGGGKGKEESRSDDEEDEPEPEPLTAEQLAAAEKEMDEDLAKLVGMQSVKDNMKRLCKQLSLDIKRKQEGQKTLDAIRHMIFTGNPGVGKTTVSRLVAKLFHQLGVSSKDTVVEVQKGDLVAGYVNQTAMKTYKKIKEARGGILFVDEAYQLTQALMKGQTDFAGEAIDEMMKVMNNSGRKSTTFVFAGYKKEMDEFVTYNAGIESRIKYRFHFDDYTVKELVVITNLKLESKGYKLTPDAARDMELVIDKNTNADLRSKYNGRLIDNLLQWASDEMNSRLPLDASGDALITLHKSDFEKAIKRFATARPPTKADPTLLGGYEVEKHLSEWGLDQYSQLFARAGYRQLYDLLSLSSEKDVRALGVSKDADVNRTLQLVERLDEQHRVLSLKMDATFISLDGAADISAWLEQEGLTKFVELFVKNEINFETLADLTEDHLKEMGVSEIGPRIKLLKAIEVWRRERDIAKKEAIRAKMNVMNAPPPVLRDASLTDTEKLRSKLEKAGQ</sequence>
<evidence type="ECO:0000256" key="1">
    <source>
        <dbReference type="ARBA" id="ARBA00010378"/>
    </source>
</evidence>
<dbReference type="GO" id="GO:0005524">
    <property type="term" value="F:ATP binding"/>
    <property type="evidence" value="ECO:0007669"/>
    <property type="project" value="UniProtKB-KW"/>
</dbReference>
<dbReference type="Gene3D" id="3.40.50.300">
    <property type="entry name" value="P-loop containing nucleotide triphosphate hydrolases"/>
    <property type="match status" value="1"/>
</dbReference>
<dbReference type="Pfam" id="PF00004">
    <property type="entry name" value="AAA"/>
    <property type="match status" value="1"/>
</dbReference>
<dbReference type="PANTHER" id="PTHR43392">
    <property type="entry name" value="AAA-TYPE ATPASE FAMILY PROTEIN / ANKYRIN REPEAT FAMILY PROTEIN"/>
    <property type="match status" value="1"/>
</dbReference>
<dbReference type="InterPro" id="IPR001660">
    <property type="entry name" value="SAM"/>
</dbReference>
<comment type="caution">
    <text evidence="6">The sequence shown here is derived from an EMBL/GenBank/DDBJ whole genome shotgun (WGS) entry which is preliminary data.</text>
</comment>
<dbReference type="InterPro" id="IPR000641">
    <property type="entry name" value="CbxX/CfxQ"/>
</dbReference>
<dbReference type="Gene3D" id="1.10.150.50">
    <property type="entry name" value="Transcription Factor, Ets-1"/>
    <property type="match status" value="2"/>
</dbReference>
<feature type="domain" description="SAM" evidence="5">
    <location>
        <begin position="485"/>
        <end position="544"/>
    </location>
</feature>
<dbReference type="InterPro" id="IPR003959">
    <property type="entry name" value="ATPase_AAA_core"/>
</dbReference>
<dbReference type="Pfam" id="PF04212">
    <property type="entry name" value="MIT"/>
    <property type="match status" value="1"/>
</dbReference>
<dbReference type="SMART" id="SM00745">
    <property type="entry name" value="MIT"/>
    <property type="match status" value="1"/>
</dbReference>
<dbReference type="InterPro" id="IPR036181">
    <property type="entry name" value="MIT_dom_sf"/>
</dbReference>
<evidence type="ECO:0000256" key="3">
    <source>
        <dbReference type="ARBA" id="ARBA00022840"/>
    </source>
</evidence>